<comment type="similarity">
    <text evidence="3 6">Belongs to the DHNA family.</text>
</comment>
<keyword evidence="4 6" id="KW-0289">Folate biosynthesis</keyword>
<evidence type="ECO:0000256" key="6">
    <source>
        <dbReference type="RuleBase" id="RU362079"/>
    </source>
</evidence>
<dbReference type="GO" id="GO:0046656">
    <property type="term" value="P:folic acid biosynthetic process"/>
    <property type="evidence" value="ECO:0007669"/>
    <property type="project" value="UniProtKB-UniRule"/>
</dbReference>
<proteinExistence type="inferred from homology"/>
<dbReference type="SUPFAM" id="SSF55620">
    <property type="entry name" value="Tetrahydrobiopterin biosynthesis enzymes-like"/>
    <property type="match status" value="1"/>
</dbReference>
<keyword evidence="5 6" id="KW-0456">Lyase</keyword>
<dbReference type="AlphaFoldDB" id="A0A0S2LVX7"/>
<dbReference type="Proteomes" id="UP000059574">
    <property type="component" value="Chromosome"/>
</dbReference>
<dbReference type="NCBIfam" id="TIGR00526">
    <property type="entry name" value="folB_dom"/>
    <property type="match status" value="1"/>
</dbReference>
<dbReference type="InterPro" id="IPR006156">
    <property type="entry name" value="Dihydroneopterin_aldolase"/>
</dbReference>
<dbReference type="GO" id="GO:0005737">
    <property type="term" value="C:cytoplasm"/>
    <property type="evidence" value="ECO:0007669"/>
    <property type="project" value="TreeGrafter"/>
</dbReference>
<dbReference type="UniPathway" id="UPA00077">
    <property type="reaction ID" value="UER00154"/>
</dbReference>
<feature type="domain" description="Dihydroneopterin aldolase/epimerase" evidence="7">
    <location>
        <begin position="7"/>
        <end position="120"/>
    </location>
</feature>
<dbReference type="SMART" id="SM00905">
    <property type="entry name" value="FolB"/>
    <property type="match status" value="1"/>
</dbReference>
<dbReference type="EMBL" id="CP013200">
    <property type="protein sequence ID" value="ALO65673.1"/>
    <property type="molecule type" value="Genomic_DNA"/>
</dbReference>
<dbReference type="Pfam" id="PF02152">
    <property type="entry name" value="FolB"/>
    <property type="match status" value="1"/>
</dbReference>
<evidence type="ECO:0000259" key="7">
    <source>
        <dbReference type="SMART" id="SM00905"/>
    </source>
</evidence>
<dbReference type="GO" id="GO:0004150">
    <property type="term" value="F:dihydroneopterin aldolase activity"/>
    <property type="evidence" value="ECO:0007669"/>
    <property type="project" value="UniProtKB-UniRule"/>
</dbReference>
<protein>
    <recommendedName>
        <fullName evidence="6">7,8-dihydroneopterin aldolase</fullName>
        <ecNumber evidence="6">4.1.2.25</ecNumber>
    </recommendedName>
</protein>
<evidence type="ECO:0000256" key="1">
    <source>
        <dbReference type="ARBA" id="ARBA00001353"/>
    </source>
</evidence>
<gene>
    <name evidence="8" type="ORF">AS189_03160</name>
</gene>
<dbReference type="PANTHER" id="PTHR42844">
    <property type="entry name" value="DIHYDRONEOPTERIN ALDOLASE 1-RELATED"/>
    <property type="match status" value="1"/>
</dbReference>
<evidence type="ECO:0000256" key="5">
    <source>
        <dbReference type="ARBA" id="ARBA00023239"/>
    </source>
</evidence>
<comment type="function">
    <text evidence="6">Catalyzes the conversion of 7,8-dihydroneopterin to 6-hydroxymethyl-7,8-dihydropterin.</text>
</comment>
<name>A0A0S2LVX7_9MICC</name>
<evidence type="ECO:0000256" key="4">
    <source>
        <dbReference type="ARBA" id="ARBA00022909"/>
    </source>
</evidence>
<dbReference type="RefSeq" id="WP_062286302.1">
    <property type="nucleotide sequence ID" value="NZ_CP013200.1"/>
</dbReference>
<evidence type="ECO:0000256" key="3">
    <source>
        <dbReference type="ARBA" id="ARBA00005708"/>
    </source>
</evidence>
<sequence length="150" mass="15637">MTQLDTIRLTRVTAIGYHGVFDHEKRDGQPFITDAVLHLDVGAAAETDDLSKTADYGAVAEAIVAMLTGPSFDLIETLSVRMTEKILAEFPVVQAVEVTIHKPKAPIQVPFGDVSITVYRERESADVCAAGPASAGSAAAAVTAAPAGAS</sequence>
<dbReference type="Gene3D" id="3.30.1130.10">
    <property type="match status" value="1"/>
</dbReference>
<comment type="pathway">
    <text evidence="2 6">Cofactor biosynthesis; tetrahydrofolate biosynthesis; 2-amino-4-hydroxy-6-hydroxymethyl-7,8-dihydropteridine diphosphate from 7,8-dihydroneopterin triphosphate: step 3/4.</text>
</comment>
<reference evidence="8 9" key="2">
    <citation type="journal article" date="2016" name="J. Biotechnol.">
        <title>Complete genome sequence of Arthrobacter alpinus ERGS4:06, a yellow pigmented bacterium tolerant to cold and radiations isolated from Sikkim Himalaya.</title>
        <authorList>
            <person name="Kumar R."/>
            <person name="Singh D."/>
            <person name="Swarnkar M.K."/>
            <person name="Singh A.K."/>
            <person name="Kumar S."/>
        </authorList>
    </citation>
    <scope>NUCLEOTIDE SEQUENCE [LARGE SCALE GENOMIC DNA]</scope>
    <source>
        <strain evidence="8 9">ERGS4:06</strain>
    </source>
</reference>
<dbReference type="PANTHER" id="PTHR42844:SF1">
    <property type="entry name" value="DIHYDRONEOPTERIN ALDOLASE 1-RELATED"/>
    <property type="match status" value="1"/>
</dbReference>
<accession>A0A0S2LVX7</accession>
<dbReference type="NCBIfam" id="TIGR00525">
    <property type="entry name" value="folB"/>
    <property type="match status" value="1"/>
</dbReference>
<dbReference type="InterPro" id="IPR043133">
    <property type="entry name" value="GTP-CH-I_C/QueF"/>
</dbReference>
<evidence type="ECO:0000313" key="9">
    <source>
        <dbReference type="Proteomes" id="UP000059574"/>
    </source>
</evidence>
<evidence type="ECO:0000256" key="2">
    <source>
        <dbReference type="ARBA" id="ARBA00005013"/>
    </source>
</evidence>
<organism evidence="8 9">
    <name type="scientific">Arthrobacter alpinus</name>
    <dbReference type="NCBI Taxonomy" id="656366"/>
    <lineage>
        <taxon>Bacteria</taxon>
        <taxon>Bacillati</taxon>
        <taxon>Actinomycetota</taxon>
        <taxon>Actinomycetes</taxon>
        <taxon>Micrococcales</taxon>
        <taxon>Micrococcaceae</taxon>
        <taxon>Arthrobacter</taxon>
    </lineage>
</organism>
<evidence type="ECO:0000313" key="8">
    <source>
        <dbReference type="EMBL" id="ALO65673.1"/>
    </source>
</evidence>
<dbReference type="CDD" id="cd00534">
    <property type="entry name" value="DHNA_DHNTPE"/>
    <property type="match status" value="1"/>
</dbReference>
<dbReference type="OrthoDB" id="3212934at2"/>
<dbReference type="EC" id="4.1.2.25" evidence="6"/>
<dbReference type="InterPro" id="IPR006157">
    <property type="entry name" value="FolB_dom"/>
</dbReference>
<comment type="catalytic activity">
    <reaction evidence="1 6">
        <text>7,8-dihydroneopterin = 6-hydroxymethyl-7,8-dihydropterin + glycolaldehyde</text>
        <dbReference type="Rhea" id="RHEA:10540"/>
        <dbReference type="ChEBI" id="CHEBI:17001"/>
        <dbReference type="ChEBI" id="CHEBI:17071"/>
        <dbReference type="ChEBI" id="CHEBI:44841"/>
        <dbReference type="EC" id="4.1.2.25"/>
    </reaction>
</comment>
<dbReference type="GO" id="GO:0046654">
    <property type="term" value="P:tetrahydrofolate biosynthetic process"/>
    <property type="evidence" value="ECO:0007669"/>
    <property type="project" value="UniProtKB-UniRule"/>
</dbReference>
<reference evidence="9" key="1">
    <citation type="submission" date="2015-11" db="EMBL/GenBank/DDBJ databases">
        <authorList>
            <person name="Kumar R."/>
            <person name="Singh D."/>
            <person name="Swarnkar M.K."/>
            <person name="Singh A.K."/>
            <person name="Kumar S."/>
        </authorList>
    </citation>
    <scope>NUCLEOTIDE SEQUENCE [LARGE SCALE GENOMIC DNA]</scope>
    <source>
        <strain evidence="9">ERGS4:06</strain>
    </source>
</reference>